<accession>A0A4P6JIG8</accession>
<dbReference type="EMBL" id="CP035758">
    <property type="protein sequence ID" value="QBD74773.1"/>
    <property type="molecule type" value="Genomic_DNA"/>
</dbReference>
<sequence>MKLNFYQLMQWSHNVSLLALARESNRHPFIVWDMLLKHPIHRGNACIILCAFNDLAGTSYTPDQLELVYDEGQQ</sequence>
<reference evidence="1 2" key="1">
    <citation type="submission" date="2019-01" db="EMBL/GenBank/DDBJ databases">
        <title>Ktedonosporobacter rubrisoli SCAWS-G2.</title>
        <authorList>
            <person name="Huang Y."/>
            <person name="Yan B."/>
        </authorList>
    </citation>
    <scope>NUCLEOTIDE SEQUENCE [LARGE SCALE GENOMIC DNA]</scope>
    <source>
        <strain evidence="1 2">SCAWS-G2</strain>
    </source>
</reference>
<dbReference type="Proteomes" id="UP000290365">
    <property type="component" value="Chromosome"/>
</dbReference>
<protein>
    <recommendedName>
        <fullName evidence="3">XRE family transcriptional regulator</fullName>
    </recommendedName>
</protein>
<dbReference type="RefSeq" id="WP_129885372.1">
    <property type="nucleotide sequence ID" value="NZ_CP035758.1"/>
</dbReference>
<evidence type="ECO:0000313" key="2">
    <source>
        <dbReference type="Proteomes" id="UP000290365"/>
    </source>
</evidence>
<gene>
    <name evidence="1" type="ORF">EPA93_01695</name>
</gene>
<name>A0A4P6JIG8_KTERU</name>
<dbReference type="KEGG" id="kbs:EPA93_01695"/>
<evidence type="ECO:0000313" key="1">
    <source>
        <dbReference type="EMBL" id="QBD74773.1"/>
    </source>
</evidence>
<organism evidence="1 2">
    <name type="scientific">Ktedonosporobacter rubrisoli</name>
    <dbReference type="NCBI Taxonomy" id="2509675"/>
    <lineage>
        <taxon>Bacteria</taxon>
        <taxon>Bacillati</taxon>
        <taxon>Chloroflexota</taxon>
        <taxon>Ktedonobacteria</taxon>
        <taxon>Ktedonobacterales</taxon>
        <taxon>Ktedonosporobacteraceae</taxon>
        <taxon>Ktedonosporobacter</taxon>
    </lineage>
</organism>
<proteinExistence type="predicted"/>
<keyword evidence="2" id="KW-1185">Reference proteome</keyword>
<evidence type="ECO:0008006" key="3">
    <source>
        <dbReference type="Google" id="ProtNLM"/>
    </source>
</evidence>
<dbReference type="AlphaFoldDB" id="A0A4P6JIG8"/>